<reference evidence="3 4" key="1">
    <citation type="journal article" date="2024" name="Nat. Commun.">
        <title>Phylogenomics reveals the evolutionary origins of lichenization in chlorophyte algae.</title>
        <authorList>
            <person name="Puginier C."/>
            <person name="Libourel C."/>
            <person name="Otte J."/>
            <person name="Skaloud P."/>
            <person name="Haon M."/>
            <person name="Grisel S."/>
            <person name="Petersen M."/>
            <person name="Berrin J.G."/>
            <person name="Delaux P.M."/>
            <person name="Dal Grande F."/>
            <person name="Keller J."/>
        </authorList>
    </citation>
    <scope>NUCLEOTIDE SEQUENCE [LARGE SCALE GENOMIC DNA]</scope>
    <source>
        <strain evidence="3 4">SAG 2036</strain>
    </source>
</reference>
<dbReference type="AlphaFoldDB" id="A0AAW1PR55"/>
<dbReference type="EMBL" id="JALJOQ010000015">
    <property type="protein sequence ID" value="KAK9810619.1"/>
    <property type="molecule type" value="Genomic_DNA"/>
</dbReference>
<dbReference type="EC" id="3.5.1.89" evidence="2"/>
<dbReference type="PANTHER" id="PTHR12993">
    <property type="entry name" value="N-ACETYLGLUCOSAMINYL-PHOSPHATIDYLINOSITOL DE-N-ACETYLASE-RELATED"/>
    <property type="match status" value="1"/>
</dbReference>
<protein>
    <recommendedName>
        <fullName evidence="2">N-acetylglucosaminylphosphatidylinositol deacetylase</fullName>
        <ecNumber evidence="2">3.5.1.89</ecNumber>
    </recommendedName>
</protein>
<dbReference type="SUPFAM" id="SSF102588">
    <property type="entry name" value="LmbE-like"/>
    <property type="match status" value="1"/>
</dbReference>
<evidence type="ECO:0000256" key="2">
    <source>
        <dbReference type="ARBA" id="ARBA00012176"/>
    </source>
</evidence>
<gene>
    <name evidence="3" type="ORF">WJX73_004842</name>
</gene>
<name>A0AAW1PR55_9CHLO</name>
<dbReference type="Proteomes" id="UP001465755">
    <property type="component" value="Unassembled WGS sequence"/>
</dbReference>
<evidence type="ECO:0000313" key="3">
    <source>
        <dbReference type="EMBL" id="KAK9810619.1"/>
    </source>
</evidence>
<dbReference type="PANTHER" id="PTHR12993:SF11">
    <property type="entry name" value="N-ACETYLGLUCOSAMINYL-PHOSPHATIDYLINOSITOL DE-N-ACETYLASE"/>
    <property type="match status" value="1"/>
</dbReference>
<comment type="similarity">
    <text evidence="1">Belongs to the PIGL family.</text>
</comment>
<dbReference type="GO" id="GO:0000225">
    <property type="term" value="F:N-acetylglucosaminylphosphatidylinositol deacetylase activity"/>
    <property type="evidence" value="ECO:0007669"/>
    <property type="project" value="UniProtKB-EC"/>
</dbReference>
<evidence type="ECO:0000256" key="1">
    <source>
        <dbReference type="ARBA" id="ARBA00006066"/>
    </source>
</evidence>
<sequence length="221" mass="24788">MLALLVTAHPDDECMFFGPTLQSLRCQAVLVQLLCLSTGNAEGRGAERSVELVRACEALQVDRRDINILDDLKFQPQDGQSCVWSPDEVAAAVDRQLQQHEYDLVLTFDDYGVSGHSNHCATFAGIRQLAKAARLAHTSKPHFLMLESVSLLRKFSGPLELLIPRSACHDIAGDFVTLTASSSAAIRSAMALHRTQWLWYRRLFILFSRYTYMNTFKPMLV</sequence>
<dbReference type="InterPro" id="IPR024078">
    <property type="entry name" value="LmbE-like_dom_sf"/>
</dbReference>
<dbReference type="InterPro" id="IPR003737">
    <property type="entry name" value="GlcNAc_PI_deacetylase-related"/>
</dbReference>
<dbReference type="Pfam" id="PF02585">
    <property type="entry name" value="PIG-L"/>
    <property type="match status" value="1"/>
</dbReference>
<dbReference type="GO" id="GO:0005783">
    <property type="term" value="C:endoplasmic reticulum"/>
    <property type="evidence" value="ECO:0007669"/>
    <property type="project" value="TreeGrafter"/>
</dbReference>
<evidence type="ECO:0000313" key="4">
    <source>
        <dbReference type="Proteomes" id="UP001465755"/>
    </source>
</evidence>
<accession>A0AAW1PR55</accession>
<comment type="caution">
    <text evidence="3">The sequence shown here is derived from an EMBL/GenBank/DDBJ whole genome shotgun (WGS) entry which is preliminary data.</text>
</comment>
<organism evidence="3 4">
    <name type="scientific">Symbiochloris irregularis</name>
    <dbReference type="NCBI Taxonomy" id="706552"/>
    <lineage>
        <taxon>Eukaryota</taxon>
        <taxon>Viridiplantae</taxon>
        <taxon>Chlorophyta</taxon>
        <taxon>core chlorophytes</taxon>
        <taxon>Trebouxiophyceae</taxon>
        <taxon>Trebouxiales</taxon>
        <taxon>Trebouxiaceae</taxon>
        <taxon>Symbiochloris</taxon>
    </lineage>
</organism>
<proteinExistence type="inferred from homology"/>
<keyword evidence="4" id="KW-1185">Reference proteome</keyword>
<dbReference type="Gene3D" id="3.40.50.10320">
    <property type="entry name" value="LmbE-like"/>
    <property type="match status" value="1"/>
</dbReference>